<evidence type="ECO:0000256" key="5">
    <source>
        <dbReference type="ARBA" id="ARBA00022801"/>
    </source>
</evidence>
<evidence type="ECO:0000313" key="11">
    <source>
        <dbReference type="Proteomes" id="UP000482155"/>
    </source>
</evidence>
<dbReference type="Pfam" id="PF09721">
    <property type="entry name" value="Exosortase_EpsH"/>
    <property type="match status" value="1"/>
</dbReference>
<sequence>MSAILDQVGTADAGKRQLSGLGQAASTVSTASTTAPPSGARALFWLCLSLIGGILLAYAGTIAGMASIWFKSDTFLHGILIAPISLWLVWSRRRELSRLQPKPQPLGLAALCFLGFAWLLATLADVQVVRHFAVVAMIPAAIWTLLGKRMTATIGFPLAFLLLAVPFGDAFIPTLIDITANATVWALQLTGIPVFREGNAFSIPSGNWSVVEACSGVRYLIASLTLGSLYAYLTYRTLSRRLMFIAISILLPIAANSVRAYMIVMIGHLSGMTLAVGVDHLIYGWIFFGVVMALLFWTGTIWREDHETPQAAGPANADAAPGTQPLPAPRIDLKPVGRIAALCIAVLLIWPAWAKFIASPSPDTPATLDFPAFLKRWQQPGQASPWSPQYTGNPMTAKASFRFSGKAASIHVAHYPVQADGVGLVTFGNTLVAQDDPNWHASTDTRRLAVSGNTAMRVRESVVFGPGVKLLVWRWYVMDGTTYANPYVFKAALALQRLLGRSTAASEIMLYAPLQERREDAEASLAAFLPDAALLMRERSGHANQR</sequence>
<dbReference type="EC" id="3.4.22.-" evidence="10"/>
<feature type="transmembrane region" description="Helical" evidence="8">
    <location>
        <begin position="242"/>
        <end position="262"/>
    </location>
</feature>
<feature type="transmembrane region" description="Helical" evidence="8">
    <location>
        <begin position="217"/>
        <end position="235"/>
    </location>
</feature>
<comment type="subcellular location">
    <subcellularLocation>
        <location evidence="1">Cell membrane</location>
        <topology evidence="1">Multi-pass membrane protein</topology>
    </subcellularLocation>
</comment>
<protein>
    <submittedName>
        <fullName evidence="10">Exosortase A</fullName>
        <ecNumber evidence="10">3.4.22.-</ecNumber>
    </submittedName>
</protein>
<dbReference type="InterPro" id="IPR026392">
    <property type="entry name" value="Exo/Archaeosortase_dom"/>
</dbReference>
<dbReference type="GO" id="GO:0006508">
    <property type="term" value="P:proteolysis"/>
    <property type="evidence" value="ECO:0007669"/>
    <property type="project" value="UniProtKB-KW"/>
</dbReference>
<keyword evidence="6 8" id="KW-1133">Transmembrane helix</keyword>
<evidence type="ECO:0000256" key="6">
    <source>
        <dbReference type="ARBA" id="ARBA00022989"/>
    </source>
</evidence>
<proteinExistence type="predicted"/>
<keyword evidence="2" id="KW-1003">Cell membrane</keyword>
<dbReference type="EMBL" id="JAAIVB010000078">
    <property type="protein sequence ID" value="NEX64179.1"/>
    <property type="molecule type" value="Genomic_DNA"/>
</dbReference>
<keyword evidence="11" id="KW-1185">Reference proteome</keyword>
<feature type="transmembrane region" description="Helical" evidence="8">
    <location>
        <begin position="336"/>
        <end position="353"/>
    </location>
</feature>
<dbReference type="GO" id="GO:0008233">
    <property type="term" value="F:peptidase activity"/>
    <property type="evidence" value="ECO:0007669"/>
    <property type="project" value="UniProtKB-KW"/>
</dbReference>
<feature type="transmembrane region" description="Helical" evidence="8">
    <location>
        <begin position="42"/>
        <end position="69"/>
    </location>
</feature>
<evidence type="ECO:0000256" key="8">
    <source>
        <dbReference type="SAM" id="Phobius"/>
    </source>
</evidence>
<keyword evidence="4 8" id="KW-0812">Transmembrane</keyword>
<evidence type="ECO:0000313" key="10">
    <source>
        <dbReference type="EMBL" id="NEX64179.1"/>
    </source>
</evidence>
<dbReference type="AlphaFoldDB" id="A0A6B3SZJ8"/>
<feature type="transmembrane region" description="Helical" evidence="8">
    <location>
        <begin position="105"/>
        <end position="123"/>
    </location>
</feature>
<dbReference type="Proteomes" id="UP000482155">
    <property type="component" value="Unassembled WGS sequence"/>
</dbReference>
<keyword evidence="5 10" id="KW-0378">Hydrolase</keyword>
<evidence type="ECO:0000256" key="1">
    <source>
        <dbReference type="ARBA" id="ARBA00004651"/>
    </source>
</evidence>
<dbReference type="InterPro" id="IPR019127">
    <property type="entry name" value="Exosortase"/>
</dbReference>
<name>A0A6B3SZJ8_9BURK</name>
<evidence type="ECO:0000259" key="9">
    <source>
        <dbReference type="Pfam" id="PF11984"/>
    </source>
</evidence>
<dbReference type="InterPro" id="IPR013426">
    <property type="entry name" value="EpsH-like"/>
</dbReference>
<dbReference type="Pfam" id="PF11984">
    <property type="entry name" value="DUF3485"/>
    <property type="match status" value="1"/>
</dbReference>
<evidence type="ECO:0000256" key="3">
    <source>
        <dbReference type="ARBA" id="ARBA00022670"/>
    </source>
</evidence>
<keyword evidence="7 8" id="KW-0472">Membrane</keyword>
<evidence type="ECO:0000256" key="7">
    <source>
        <dbReference type="ARBA" id="ARBA00023136"/>
    </source>
</evidence>
<evidence type="ECO:0000256" key="2">
    <source>
        <dbReference type="ARBA" id="ARBA00022475"/>
    </source>
</evidence>
<dbReference type="NCBIfam" id="TIGR02914">
    <property type="entry name" value="EpsI_fam"/>
    <property type="match status" value="1"/>
</dbReference>
<dbReference type="NCBIfam" id="TIGR03109">
    <property type="entry name" value="exosort_XrtA"/>
    <property type="match status" value="1"/>
</dbReference>
<comment type="caution">
    <text evidence="10">The sequence shown here is derived from an EMBL/GenBank/DDBJ whole genome shotgun (WGS) entry which is preliminary data.</text>
</comment>
<reference evidence="10 11" key="1">
    <citation type="submission" date="2020-02" db="EMBL/GenBank/DDBJ databases">
        <authorList>
            <person name="Kim M.K."/>
        </authorList>
    </citation>
    <scope>NUCLEOTIDE SEQUENCE [LARGE SCALE GENOMIC DNA]</scope>
    <source>
        <strain evidence="10 11">17J57-3</strain>
    </source>
</reference>
<dbReference type="InterPro" id="IPR014263">
    <property type="entry name" value="Methanolan_biosynth_EpsI"/>
</dbReference>
<keyword evidence="3" id="KW-0645">Protease</keyword>
<evidence type="ECO:0000256" key="4">
    <source>
        <dbReference type="ARBA" id="ARBA00022692"/>
    </source>
</evidence>
<feature type="domain" description="Methanolan biosynthesis EpsI" evidence="9">
    <location>
        <begin position="343"/>
        <end position="533"/>
    </location>
</feature>
<feature type="transmembrane region" description="Helical" evidence="8">
    <location>
        <begin position="129"/>
        <end position="146"/>
    </location>
</feature>
<dbReference type="GO" id="GO:0005886">
    <property type="term" value="C:plasma membrane"/>
    <property type="evidence" value="ECO:0007669"/>
    <property type="project" value="UniProtKB-SubCell"/>
</dbReference>
<feature type="transmembrane region" description="Helical" evidence="8">
    <location>
        <begin position="282"/>
        <end position="302"/>
    </location>
</feature>
<organism evidence="10 11">
    <name type="scientific">Noviherbaspirillum galbum</name>
    <dbReference type="NCBI Taxonomy" id="2709383"/>
    <lineage>
        <taxon>Bacteria</taxon>
        <taxon>Pseudomonadati</taxon>
        <taxon>Pseudomonadota</taxon>
        <taxon>Betaproteobacteria</taxon>
        <taxon>Burkholderiales</taxon>
        <taxon>Oxalobacteraceae</taxon>
        <taxon>Noviherbaspirillum</taxon>
    </lineage>
</organism>
<gene>
    <name evidence="10" type="primary">xrtA</name>
    <name evidence="10" type="ORF">G3574_24115</name>
</gene>
<dbReference type="NCBIfam" id="TIGR04178">
    <property type="entry name" value="exo_archaeo"/>
    <property type="match status" value="1"/>
</dbReference>
<dbReference type="InterPro" id="IPR017540">
    <property type="entry name" value="Exosortase-1"/>
</dbReference>
<dbReference type="RefSeq" id="WP_163968087.1">
    <property type="nucleotide sequence ID" value="NZ_JAAIVB010000078.1"/>
</dbReference>
<feature type="transmembrane region" description="Helical" evidence="8">
    <location>
        <begin position="158"/>
        <end position="176"/>
    </location>
</feature>
<feature type="transmembrane region" description="Helical" evidence="8">
    <location>
        <begin position="75"/>
        <end position="93"/>
    </location>
</feature>
<accession>A0A6B3SZJ8</accession>
<dbReference type="NCBIfam" id="TIGR02602">
    <property type="entry name" value="8TM_EpsH"/>
    <property type="match status" value="1"/>
</dbReference>